<dbReference type="NCBIfam" id="NF047389">
    <property type="entry name" value="ATPase_Sll1717"/>
    <property type="match status" value="1"/>
</dbReference>
<dbReference type="AlphaFoldDB" id="A0A8S9T6K4"/>
<evidence type="ECO:0000259" key="1">
    <source>
        <dbReference type="Pfam" id="PF13614"/>
    </source>
</evidence>
<dbReference type="InterPro" id="IPR056955">
    <property type="entry name" value="ORC-CDC6-like"/>
</dbReference>
<reference evidence="2" key="2">
    <citation type="submission" date="2019-11" db="EMBL/GenBank/DDBJ databases">
        <title>Improved Assembly of Tolypothrix boutellei genome.</title>
        <authorList>
            <person name="Sarangi A.N."/>
            <person name="Mukherjee M."/>
            <person name="Ghosh S."/>
            <person name="Singh D."/>
            <person name="Das A."/>
            <person name="Kant S."/>
            <person name="Prusty A."/>
            <person name="Tripathy S."/>
        </authorList>
    </citation>
    <scope>NUCLEOTIDE SEQUENCE</scope>
    <source>
        <strain evidence="2">VB521301</strain>
    </source>
</reference>
<gene>
    <name evidence="2" type="ORF">DA73_0400023240</name>
</gene>
<evidence type="ECO:0000313" key="3">
    <source>
        <dbReference type="Proteomes" id="UP000029738"/>
    </source>
</evidence>
<dbReference type="SUPFAM" id="SSF52540">
    <property type="entry name" value="P-loop containing nucleoside triphosphate hydrolases"/>
    <property type="match status" value="1"/>
</dbReference>
<sequence length="889" mass="102366">MTSIVSPEQIENLLINELQTRDPRAQVKVKRTTLGWLTIQVITSFFEGNTTEEREEKIDKILETIDMNLSQYPIAGYDFLTPKEANEQQPEYIQLPLWSDILMASDANQPIQLEEDSPKRPLVVTFYSFKGGVGRSTALGLVAGILASRNRRVVMVDFDLEAPGISVLFRSDVENFNQEQFGVVDYIYQRYLTPEENFPSLEDCIFQVNLPTRGELFLVPVGEYDENYIHRLAELDRRTLQQFYTSTNNPIRQLIEDIKKQLNPDVILIDARPGFNDTNAIALFDLADTAIICFSPTDQSFEGLRWVVRAAGKQRDYQGKPDLRFLLTPMPPVAAEQRQIWISKVEKWLEENWILPRGITVNEVYYQVPYNPNITTLYSLINDVPLSLLNDYLPLADAIDASLPDIQPNVATTIVQNPDTILNELQFEAARAQDLEADSIPNIFQSTEDFPQFLKNRTWLIRGAKGTGKSLLFRLFVEQPEKAKDLARLDVDLSNVNFIPGHGEPRLLGPILESRDLESYERQVGENSWATFWLNYALLQLCHSIPELQLLTNLDEQLIALSSQDNPSHTSIVSWLVEHTHSPQAASKAIDELRAIDNWLQTNNLRAWLLYDELDASFGSSQQDYVRRRRALEALLAWWLESGTSLKCIVPKIFLREDIWEQLNFTNKGHYVGRSVQLRWGEVDLWRLVLRQVLNSSDTLSRSLEQNLGVTIARLNTIELEQLRRSLYPLWGERMGRTKKAYTYNWIRTRIADGQKNCFPRSLILLLKEAVKREKGFSTKYNPEVLLRPKALIDAFPYVSEQRVDEVRNEYPELEEYLSRLQGERSPIDSNRLTEIWNITDSALALRVKDMVDAGIFTERSRPQDPTPRVYAVAELYLYGLKMVRKGQR</sequence>
<dbReference type="PANTHER" id="PTHR13696:SF52">
    <property type="entry name" value="PARA FAMILY PROTEIN CT_582"/>
    <property type="match status" value="1"/>
</dbReference>
<dbReference type="InterPro" id="IPR025669">
    <property type="entry name" value="AAA_dom"/>
</dbReference>
<keyword evidence="3" id="KW-1185">Reference proteome</keyword>
<dbReference type="InterPro" id="IPR050678">
    <property type="entry name" value="DNA_Partitioning_ATPase"/>
</dbReference>
<name>A0A8S9T6K4_9CYAN</name>
<dbReference type="InterPro" id="IPR027417">
    <property type="entry name" value="P-loop_NTPase"/>
</dbReference>
<proteinExistence type="predicted"/>
<feature type="domain" description="AAA" evidence="1">
    <location>
        <begin position="123"/>
        <end position="310"/>
    </location>
</feature>
<dbReference type="NCBIfam" id="NF047398">
    <property type="entry name" value="AAA_KGGVGR"/>
    <property type="match status" value="1"/>
</dbReference>
<comment type="caution">
    <text evidence="2">The sequence shown here is derived from an EMBL/GenBank/DDBJ whole genome shotgun (WGS) entry which is preliminary data.</text>
</comment>
<dbReference type="Proteomes" id="UP000029738">
    <property type="component" value="Unassembled WGS sequence"/>
</dbReference>
<accession>A0A8S9T6K4</accession>
<dbReference type="EMBL" id="JHEG04000001">
    <property type="protein sequence ID" value="KAF3888080.1"/>
    <property type="molecule type" value="Genomic_DNA"/>
</dbReference>
<dbReference type="Pfam" id="PF24389">
    <property type="entry name" value="ORC-CDC6-like"/>
    <property type="match status" value="1"/>
</dbReference>
<dbReference type="Pfam" id="PF13614">
    <property type="entry name" value="AAA_31"/>
    <property type="match status" value="1"/>
</dbReference>
<dbReference type="Gene3D" id="3.40.50.300">
    <property type="entry name" value="P-loop containing nucleotide triphosphate hydrolases"/>
    <property type="match status" value="1"/>
</dbReference>
<dbReference type="InterPro" id="IPR059206">
    <property type="entry name" value="Sll1717-like"/>
</dbReference>
<protein>
    <submittedName>
        <fullName evidence="2">AAA family ATPase</fullName>
    </submittedName>
</protein>
<dbReference type="PANTHER" id="PTHR13696">
    <property type="entry name" value="P-LOOP CONTAINING NUCLEOSIDE TRIPHOSPHATE HYDROLASE"/>
    <property type="match status" value="1"/>
</dbReference>
<evidence type="ECO:0000313" key="2">
    <source>
        <dbReference type="EMBL" id="KAF3888080.1"/>
    </source>
</evidence>
<dbReference type="RefSeq" id="WP_167844737.1">
    <property type="nucleotide sequence ID" value="NZ_JHEG04000001.1"/>
</dbReference>
<reference evidence="2" key="1">
    <citation type="journal article" date="2015" name="Genome Announc.">
        <title>Draft Genome Sequence of Tolypothrix boutellei Strain VB521301.</title>
        <authorList>
            <person name="Chandrababunaidu M.M."/>
            <person name="Singh D."/>
            <person name="Sen D."/>
            <person name="Bhan S."/>
            <person name="Das S."/>
            <person name="Gupta A."/>
            <person name="Adhikary S.P."/>
            <person name="Tripathy S."/>
        </authorList>
    </citation>
    <scope>NUCLEOTIDE SEQUENCE</scope>
    <source>
        <strain evidence="2">VB521301</strain>
    </source>
</reference>
<organism evidence="2 3">
    <name type="scientific">Tolypothrix bouteillei VB521301</name>
    <dbReference type="NCBI Taxonomy" id="1479485"/>
    <lineage>
        <taxon>Bacteria</taxon>
        <taxon>Bacillati</taxon>
        <taxon>Cyanobacteriota</taxon>
        <taxon>Cyanophyceae</taxon>
        <taxon>Nostocales</taxon>
        <taxon>Tolypothrichaceae</taxon>
        <taxon>Tolypothrix</taxon>
    </lineage>
</organism>